<feature type="transmembrane region" description="Helical" evidence="10">
    <location>
        <begin position="542"/>
        <end position="562"/>
    </location>
</feature>
<evidence type="ECO:0000256" key="5">
    <source>
        <dbReference type="ARBA" id="ARBA00022741"/>
    </source>
</evidence>
<dbReference type="SMART" id="SM00382">
    <property type="entry name" value="AAA"/>
    <property type="match status" value="1"/>
</dbReference>
<name>A0A3E0W887_9MICO</name>
<feature type="transmembrane region" description="Helical" evidence="10">
    <location>
        <begin position="765"/>
        <end position="785"/>
    </location>
</feature>
<dbReference type="Gene3D" id="3.40.50.300">
    <property type="entry name" value="P-loop containing nucleotide triphosphate hydrolases"/>
    <property type="match status" value="1"/>
</dbReference>
<feature type="transmembrane region" description="Helical" evidence="10">
    <location>
        <begin position="582"/>
        <end position="602"/>
    </location>
</feature>
<dbReference type="InterPro" id="IPR000253">
    <property type="entry name" value="FHA_dom"/>
</dbReference>
<dbReference type="InterPro" id="IPR027417">
    <property type="entry name" value="P-loop_NTPase"/>
</dbReference>
<evidence type="ECO:0000256" key="2">
    <source>
        <dbReference type="ARBA" id="ARBA00022448"/>
    </source>
</evidence>
<evidence type="ECO:0000256" key="6">
    <source>
        <dbReference type="ARBA" id="ARBA00022840"/>
    </source>
</evidence>
<dbReference type="GO" id="GO:0140359">
    <property type="term" value="F:ABC-type transporter activity"/>
    <property type="evidence" value="ECO:0007669"/>
    <property type="project" value="InterPro"/>
</dbReference>
<dbReference type="OrthoDB" id="9804819at2"/>
<dbReference type="InterPro" id="IPR003593">
    <property type="entry name" value="AAA+_ATPase"/>
</dbReference>
<dbReference type="AlphaFoldDB" id="A0A3E0W887"/>
<dbReference type="Gene3D" id="2.60.200.20">
    <property type="match status" value="2"/>
</dbReference>
<evidence type="ECO:0000259" key="12">
    <source>
        <dbReference type="PROSITE" id="PS50893"/>
    </source>
</evidence>
<dbReference type="Pfam" id="PF00498">
    <property type="entry name" value="FHA"/>
    <property type="match status" value="2"/>
</dbReference>
<dbReference type="PROSITE" id="PS00211">
    <property type="entry name" value="ABC_TRANSPORTER_1"/>
    <property type="match status" value="1"/>
</dbReference>
<evidence type="ECO:0000256" key="3">
    <source>
        <dbReference type="ARBA" id="ARBA00022553"/>
    </source>
</evidence>
<dbReference type="GO" id="GO:0005524">
    <property type="term" value="F:ATP binding"/>
    <property type="evidence" value="ECO:0007669"/>
    <property type="project" value="UniProtKB-KW"/>
</dbReference>
<comment type="caution">
    <text evidence="13">The sequence shown here is derived from an EMBL/GenBank/DDBJ whole genome shotgun (WGS) entry which is preliminary data.</text>
</comment>
<keyword evidence="5" id="KW-0547">Nucleotide-binding</keyword>
<dbReference type="PROSITE" id="PS50893">
    <property type="entry name" value="ABC_TRANSPORTER_2"/>
    <property type="match status" value="1"/>
</dbReference>
<evidence type="ECO:0000256" key="10">
    <source>
        <dbReference type="SAM" id="Phobius"/>
    </source>
</evidence>
<dbReference type="CDD" id="cd00060">
    <property type="entry name" value="FHA"/>
    <property type="match status" value="1"/>
</dbReference>
<protein>
    <recommendedName>
        <fullName evidence="15">ABC transporter ATP-binding protein</fullName>
    </recommendedName>
</protein>
<feature type="region of interest" description="Disordered" evidence="9">
    <location>
        <begin position="486"/>
        <end position="515"/>
    </location>
</feature>
<comment type="subcellular location">
    <subcellularLocation>
        <location evidence="1">Membrane</location>
        <topology evidence="1">Multi-pass membrane protein</topology>
    </subcellularLocation>
</comment>
<dbReference type="GO" id="GO:0016020">
    <property type="term" value="C:membrane"/>
    <property type="evidence" value="ECO:0007669"/>
    <property type="project" value="UniProtKB-SubCell"/>
</dbReference>
<keyword evidence="8 10" id="KW-0472">Membrane</keyword>
<gene>
    <name evidence="13" type="ORF">B7R25_12405</name>
</gene>
<dbReference type="Pfam" id="PF00005">
    <property type="entry name" value="ABC_tran"/>
    <property type="match status" value="1"/>
</dbReference>
<feature type="domain" description="FHA" evidence="11">
    <location>
        <begin position="37"/>
        <end position="85"/>
    </location>
</feature>
<feature type="domain" description="FHA" evidence="11">
    <location>
        <begin position="158"/>
        <end position="207"/>
    </location>
</feature>
<dbReference type="SUPFAM" id="SSF52540">
    <property type="entry name" value="P-loop containing nucleoside triphosphate hydrolases"/>
    <property type="match status" value="1"/>
</dbReference>
<evidence type="ECO:0000256" key="9">
    <source>
        <dbReference type="SAM" id="MobiDB-lite"/>
    </source>
</evidence>
<dbReference type="EMBL" id="NBXE01000029">
    <property type="protein sequence ID" value="RFA26040.1"/>
    <property type="molecule type" value="Genomic_DNA"/>
</dbReference>
<keyword evidence="4 10" id="KW-0812">Transmembrane</keyword>
<feature type="domain" description="ABC transporter" evidence="12">
    <location>
        <begin position="245"/>
        <end position="478"/>
    </location>
</feature>
<proteinExistence type="predicted"/>
<dbReference type="SUPFAM" id="SSF49879">
    <property type="entry name" value="SMAD/FHA domain"/>
    <property type="match status" value="2"/>
</dbReference>
<dbReference type="PANTHER" id="PTHR48041:SF139">
    <property type="entry name" value="PROTEIN SCARLET"/>
    <property type="match status" value="1"/>
</dbReference>
<evidence type="ECO:0000256" key="4">
    <source>
        <dbReference type="ARBA" id="ARBA00022692"/>
    </source>
</evidence>
<dbReference type="InterPro" id="IPR003439">
    <property type="entry name" value="ABC_transporter-like_ATP-bd"/>
</dbReference>
<evidence type="ECO:0000313" key="13">
    <source>
        <dbReference type="EMBL" id="RFA26040.1"/>
    </source>
</evidence>
<dbReference type="InterPro" id="IPR008984">
    <property type="entry name" value="SMAD_FHA_dom_sf"/>
</dbReference>
<evidence type="ECO:0000256" key="1">
    <source>
        <dbReference type="ARBA" id="ARBA00004141"/>
    </source>
</evidence>
<keyword evidence="2" id="KW-0813">Transport</keyword>
<dbReference type="InterPro" id="IPR017871">
    <property type="entry name" value="ABC_transporter-like_CS"/>
</dbReference>
<dbReference type="SMART" id="SM00240">
    <property type="entry name" value="FHA"/>
    <property type="match status" value="2"/>
</dbReference>
<dbReference type="InterPro" id="IPR013525">
    <property type="entry name" value="ABC2_TM"/>
</dbReference>
<dbReference type="InterPro" id="IPR050352">
    <property type="entry name" value="ABCG_transporters"/>
</dbReference>
<sequence>MRAMSESTAVSRASHGLSELRITAGGETHVIPSNVRTVIGRGVECDVVVQHDLVSRRHAVVSYDGVWTIADNASTNGMYAGGLRTDSEKVHTRLEVRLGDATEGPMVVLEAVHVPAPEVTATRHNDDLEFTVLKGSMPQPFRSTPKRFDAVGPDSSVVTIGSAADNDIRLDDILVSRHHARASTAPGGLIVDDTNSLNGTYLNGQLISSAYLSEGDVLTIGHTDLLCREGRLALLRDVEPDSGGLQVSGLGYSITGGKKLLHDIDLTVKRGTLTAVIGPSGAGKSTLSRVLTGIAQPSTGTVEFDDFDVHASYELVRSRIGLVPQEDVMHRQLKVKRALDYSARLRLPSESTVADRQGQVGHVIDQLGLAGHESTRIDKLSGGQRKRASVALELLTEPSLLVLDEPTSGLDPALDQQVMKTLRSLADGDRAVIVITHSVAYLDLCDQILVLAPGGMPAFLGSPTDLTDFFGTNDWATIFGGVASDPEGSHRRYRTRFPSQPTPNAAPASESRLPTRNASLPRWSTQFVTLARRQVDVMVSDVGYISFLAALPIALGLLALVVPGHAGFTMPDPTDSNTAGEPAQLLALLTVGASFMGASMSIRDLVGERPIYLRERAVGLSVSAYLASKIAVFGLFAWLSSALLVSIVFLGKTPPESSVLFPDARIELFVAMGATATTSMVLGLLVSSLVRSSEQAMPVLIILLMAQLVLHGGIVPVTGRAVLDQLSWLMPARWGYAAAASGIDLTALVPSIDDDVLWQHDVGTWVLALCVLMAFSIVAASIALVRLGRSAQVGR</sequence>
<keyword evidence="7 10" id="KW-1133">Transmembrane helix</keyword>
<feature type="transmembrane region" description="Helical" evidence="10">
    <location>
        <begin position="668"/>
        <end position="687"/>
    </location>
</feature>
<evidence type="ECO:0000313" key="14">
    <source>
        <dbReference type="Proteomes" id="UP000257080"/>
    </source>
</evidence>
<dbReference type="Pfam" id="PF01061">
    <property type="entry name" value="ABC2_membrane"/>
    <property type="match status" value="1"/>
</dbReference>
<keyword evidence="3" id="KW-0597">Phosphoprotein</keyword>
<evidence type="ECO:0008006" key="15">
    <source>
        <dbReference type="Google" id="ProtNLM"/>
    </source>
</evidence>
<reference evidence="13 14" key="1">
    <citation type="submission" date="2017-04" db="EMBL/GenBank/DDBJ databases">
        <title>Comparative genome analysis of Subtercola boreus.</title>
        <authorList>
            <person name="Cho Y.-J."/>
            <person name="Cho A."/>
            <person name="Kim O.-S."/>
            <person name="Lee J.-I."/>
        </authorList>
    </citation>
    <scope>NUCLEOTIDE SEQUENCE [LARGE SCALE GENOMIC DNA]</scope>
    <source>
        <strain evidence="13 14">P28004</strain>
    </source>
</reference>
<dbReference type="PROSITE" id="PS50006">
    <property type="entry name" value="FHA_DOMAIN"/>
    <property type="match status" value="2"/>
</dbReference>
<organism evidence="13 14">
    <name type="scientific">Subtercola boreus</name>
    <dbReference type="NCBI Taxonomy" id="120213"/>
    <lineage>
        <taxon>Bacteria</taxon>
        <taxon>Bacillati</taxon>
        <taxon>Actinomycetota</taxon>
        <taxon>Actinomycetes</taxon>
        <taxon>Micrococcales</taxon>
        <taxon>Microbacteriaceae</taxon>
        <taxon>Subtercola</taxon>
    </lineage>
</organism>
<dbReference type="PANTHER" id="PTHR48041">
    <property type="entry name" value="ABC TRANSPORTER G FAMILY MEMBER 28"/>
    <property type="match status" value="1"/>
</dbReference>
<keyword evidence="6" id="KW-0067">ATP-binding</keyword>
<feature type="transmembrane region" description="Helical" evidence="10">
    <location>
        <begin position="699"/>
        <end position="723"/>
    </location>
</feature>
<evidence type="ECO:0000259" key="11">
    <source>
        <dbReference type="PROSITE" id="PS50006"/>
    </source>
</evidence>
<evidence type="ECO:0000256" key="7">
    <source>
        <dbReference type="ARBA" id="ARBA00022989"/>
    </source>
</evidence>
<feature type="transmembrane region" description="Helical" evidence="10">
    <location>
        <begin position="623"/>
        <end position="648"/>
    </location>
</feature>
<accession>A0A3E0W887</accession>
<evidence type="ECO:0000256" key="8">
    <source>
        <dbReference type="ARBA" id="ARBA00023136"/>
    </source>
</evidence>
<dbReference type="GO" id="GO:0016887">
    <property type="term" value="F:ATP hydrolysis activity"/>
    <property type="evidence" value="ECO:0007669"/>
    <property type="project" value="InterPro"/>
</dbReference>
<dbReference type="Proteomes" id="UP000257080">
    <property type="component" value="Unassembled WGS sequence"/>
</dbReference>